<feature type="compositionally biased region" description="Polar residues" evidence="2">
    <location>
        <begin position="161"/>
        <end position="170"/>
    </location>
</feature>
<evidence type="ECO:0000256" key="2">
    <source>
        <dbReference type="SAM" id="MobiDB-lite"/>
    </source>
</evidence>
<feature type="compositionally biased region" description="Polar residues" evidence="2">
    <location>
        <begin position="134"/>
        <end position="150"/>
    </location>
</feature>
<proteinExistence type="predicted"/>
<gene>
    <name evidence="3" type="ORF">AJ78_00570</name>
</gene>
<evidence type="ECO:0000313" key="4">
    <source>
        <dbReference type="Proteomes" id="UP000182235"/>
    </source>
</evidence>
<evidence type="ECO:0000256" key="1">
    <source>
        <dbReference type="SAM" id="Coils"/>
    </source>
</evidence>
<feature type="region of interest" description="Disordered" evidence="2">
    <location>
        <begin position="131"/>
        <end position="170"/>
    </location>
</feature>
<dbReference type="Proteomes" id="UP000182235">
    <property type="component" value="Unassembled WGS sequence"/>
</dbReference>
<dbReference type="STRING" id="1447872.A0A1J9QW24"/>
<name>A0A1J9QW24_9EURO</name>
<feature type="region of interest" description="Disordered" evidence="2">
    <location>
        <begin position="90"/>
        <end position="117"/>
    </location>
</feature>
<keyword evidence="4" id="KW-1185">Reference proteome</keyword>
<dbReference type="AlphaFoldDB" id="A0A1J9QW24"/>
<protein>
    <submittedName>
        <fullName evidence="3">Uncharacterized protein</fullName>
    </submittedName>
</protein>
<dbReference type="VEuPathDB" id="FungiDB:AJ78_00570"/>
<feature type="compositionally biased region" description="Polar residues" evidence="2">
    <location>
        <begin position="1"/>
        <end position="26"/>
    </location>
</feature>
<sequence length="510" mass="58802">MDITTANTSEKPARSYVTNRINQSSCPPADERQYHEVVLQIPPGQTEEDVEVDLIHIAQSIGLGISNDIHPQFDIARFADHFPNSSFRFEFESSPPTSANSRYLNNNSVSSPPTIVSSSNEIASSMYSAASISTRPTSHGSETQAHSPPISSRPRHAHRPSLSSSQNWSGSRERRVRFSNFKLSFGKFPNFRRRSAAAPIQSHSSPVWSETRSITPGADNLQCQSPQSRYENLAPLSDNSPSININNNDNYRNSAMMQSFNCPQLQELRSVQEAQRDRYLAFKERALESLFLRHEESKSLKRREHENIERDIDHQNMQEANRLEELQLNAELDLVEELRRERQTLEMRIRHMEGYLNSPPPHSESWLLNTDNESLSRIQQHHRQITQKDRDHLREKYRERDRIDTLHMSKIKVLRDTQERKYQETISKQEKHANEIAGANESAFNNLVSRCDDETAATSMWFTKREQHLGARWILEEAIVRKRLEIDTGISYLPLPVISFSKEDESRISD</sequence>
<comment type="caution">
    <text evidence="3">The sequence shown here is derived from an EMBL/GenBank/DDBJ whole genome shotgun (WGS) entry which is preliminary data.</text>
</comment>
<reference evidence="3 4" key="1">
    <citation type="submission" date="2015-07" db="EMBL/GenBank/DDBJ databases">
        <title>Emmonsia species relationships and genome sequence.</title>
        <authorList>
            <consortium name="The Broad Institute Genomics Platform"/>
            <person name="Cuomo C.A."/>
            <person name="Munoz J.F."/>
            <person name="Imamovic A."/>
            <person name="Priest M.E."/>
            <person name="Young S."/>
            <person name="Clay O.K."/>
            <person name="McEwen J.G."/>
        </authorList>
    </citation>
    <scope>NUCLEOTIDE SEQUENCE [LARGE SCALE GENOMIC DNA]</scope>
    <source>
        <strain evidence="3 4">UAMH 9510</strain>
    </source>
</reference>
<evidence type="ECO:0000313" key="3">
    <source>
        <dbReference type="EMBL" id="OJD19501.1"/>
    </source>
</evidence>
<dbReference type="OrthoDB" id="9977870at2759"/>
<accession>A0A1J9QW24</accession>
<keyword evidence="1" id="KW-0175">Coiled coil</keyword>
<feature type="compositionally biased region" description="Low complexity" evidence="2">
    <location>
        <begin position="105"/>
        <end position="117"/>
    </location>
</feature>
<feature type="coiled-coil region" evidence="1">
    <location>
        <begin position="321"/>
        <end position="355"/>
    </location>
</feature>
<feature type="region of interest" description="Disordered" evidence="2">
    <location>
        <begin position="1"/>
        <end position="29"/>
    </location>
</feature>
<dbReference type="EMBL" id="LGRN01000009">
    <property type="protein sequence ID" value="OJD19501.1"/>
    <property type="molecule type" value="Genomic_DNA"/>
</dbReference>
<organism evidence="3 4">
    <name type="scientific">Emergomyces pasteurianus Ep9510</name>
    <dbReference type="NCBI Taxonomy" id="1447872"/>
    <lineage>
        <taxon>Eukaryota</taxon>
        <taxon>Fungi</taxon>
        <taxon>Dikarya</taxon>
        <taxon>Ascomycota</taxon>
        <taxon>Pezizomycotina</taxon>
        <taxon>Eurotiomycetes</taxon>
        <taxon>Eurotiomycetidae</taxon>
        <taxon>Onygenales</taxon>
        <taxon>Ajellomycetaceae</taxon>
        <taxon>Emergomyces</taxon>
    </lineage>
</organism>